<dbReference type="AlphaFoldDB" id="A0A1A9KEZ4"/>
<proteinExistence type="predicted"/>
<dbReference type="GO" id="GO:0004392">
    <property type="term" value="F:heme oxygenase (decyclizing) activity"/>
    <property type="evidence" value="ECO:0007669"/>
    <property type="project" value="InterPro"/>
</dbReference>
<dbReference type="Pfam" id="PF01126">
    <property type="entry name" value="Heme_oxygenase"/>
    <property type="match status" value="1"/>
</dbReference>
<name>A0A1A9KEZ4_9PSED</name>
<evidence type="ECO:0000313" key="2">
    <source>
        <dbReference type="Proteomes" id="UP000077748"/>
    </source>
</evidence>
<dbReference type="SUPFAM" id="SSF48613">
    <property type="entry name" value="Heme oxygenase-like"/>
    <property type="match status" value="1"/>
</dbReference>
<accession>A0A1A9KEZ4</accession>
<dbReference type="GO" id="GO:0006788">
    <property type="term" value="P:heme oxidation"/>
    <property type="evidence" value="ECO:0007669"/>
    <property type="project" value="InterPro"/>
</dbReference>
<dbReference type="InterPro" id="IPR016053">
    <property type="entry name" value="Haem_Oase-like"/>
</dbReference>
<gene>
    <name evidence="1" type="ORF">A9C11_16950</name>
</gene>
<dbReference type="Gene3D" id="1.20.910.10">
    <property type="entry name" value="Heme oxygenase-like"/>
    <property type="match status" value="1"/>
</dbReference>
<sequence>MTTLEAPALRSQRLNLATHAPHQRLDAAVKAHDPFTSRENFTPFVVAQYLFQSELQALYQDAELGAIFPDLPERCRARQAKADLADLGAQVPAPVACALANPSRAEALGWLFVSEGSKLGAAFLIKRVAALGLDENFGARHLGEPAGGRAEGWKRFTRTLDGLDLSAEEERAAEAGALAAFERFGALLQHAYEHAAAHA</sequence>
<dbReference type="EMBL" id="CP015878">
    <property type="protein sequence ID" value="ANI15563.1"/>
    <property type="molecule type" value="Genomic_DNA"/>
</dbReference>
<dbReference type="RefSeq" id="WP_064583346.1">
    <property type="nucleotide sequence ID" value="NZ_CP015878.1"/>
</dbReference>
<reference evidence="1 2" key="1">
    <citation type="submission" date="2016-05" db="EMBL/GenBank/DDBJ databases">
        <title>Genome Sequence of Pseudomonas citronellolis Strain SJTE-3, an Estrogens and Persistent Organic Pollutants degradation strain.</title>
        <authorList>
            <person name="Liang R."/>
        </authorList>
    </citation>
    <scope>NUCLEOTIDE SEQUENCE [LARGE SCALE GENOMIC DNA]</scope>
    <source>
        <strain evidence="1 2">SJTE-3</strain>
    </source>
</reference>
<evidence type="ECO:0000313" key="1">
    <source>
        <dbReference type="EMBL" id="ANI15563.1"/>
    </source>
</evidence>
<dbReference type="InterPro" id="IPR016084">
    <property type="entry name" value="Haem_Oase-like_multi-hlx"/>
</dbReference>
<dbReference type="CDD" id="cd19166">
    <property type="entry name" value="HemeO-bac"/>
    <property type="match status" value="1"/>
</dbReference>
<dbReference type="Proteomes" id="UP000077748">
    <property type="component" value="Chromosome"/>
</dbReference>
<organism evidence="1 2">
    <name type="scientific">Pseudomonas citronellolis</name>
    <dbReference type="NCBI Taxonomy" id="53408"/>
    <lineage>
        <taxon>Bacteria</taxon>
        <taxon>Pseudomonadati</taxon>
        <taxon>Pseudomonadota</taxon>
        <taxon>Gammaproteobacteria</taxon>
        <taxon>Pseudomonadales</taxon>
        <taxon>Pseudomonadaceae</taxon>
        <taxon>Pseudomonas</taxon>
    </lineage>
</organism>
<protein>
    <submittedName>
        <fullName evidence="1">Heme oxygenase</fullName>
    </submittedName>
</protein>